<feature type="compositionally biased region" description="Pro residues" evidence="2">
    <location>
        <begin position="222"/>
        <end position="236"/>
    </location>
</feature>
<accession>A0A2T2NYD7</accession>
<feature type="compositionally biased region" description="Polar residues" evidence="2">
    <location>
        <begin position="311"/>
        <end position="323"/>
    </location>
</feature>
<keyword evidence="4" id="KW-1185">Reference proteome</keyword>
<evidence type="ECO:0000313" key="3">
    <source>
        <dbReference type="EMBL" id="PSN70098.1"/>
    </source>
</evidence>
<feature type="coiled-coil region" evidence="1">
    <location>
        <begin position="420"/>
        <end position="470"/>
    </location>
</feature>
<dbReference type="Proteomes" id="UP000240883">
    <property type="component" value="Unassembled WGS sequence"/>
</dbReference>
<feature type="compositionally biased region" description="Polar residues" evidence="2">
    <location>
        <begin position="1"/>
        <end position="11"/>
    </location>
</feature>
<dbReference type="EMBL" id="KZ678132">
    <property type="protein sequence ID" value="PSN70098.1"/>
    <property type="molecule type" value="Genomic_DNA"/>
</dbReference>
<dbReference type="PANTHER" id="PTHR38701">
    <property type="entry name" value="CHROMOSOME 8, WHOLE GENOME SHOTGUN SEQUENCE"/>
    <property type="match status" value="1"/>
</dbReference>
<feature type="region of interest" description="Disordered" evidence="2">
    <location>
        <begin position="623"/>
        <end position="690"/>
    </location>
</feature>
<gene>
    <name evidence="3" type="ORF">BS50DRAFT_571405</name>
</gene>
<dbReference type="PANTHER" id="PTHR38701:SF1">
    <property type="entry name" value="UP-REGULATED DURING SEPTATION PROTEIN 1 DOMAIN-CONTAINING PROTEIN"/>
    <property type="match status" value="1"/>
</dbReference>
<feature type="region of interest" description="Disordered" evidence="2">
    <location>
        <begin position="1"/>
        <end position="152"/>
    </location>
</feature>
<evidence type="ECO:0000313" key="4">
    <source>
        <dbReference type="Proteomes" id="UP000240883"/>
    </source>
</evidence>
<feature type="compositionally biased region" description="Pro residues" evidence="2">
    <location>
        <begin position="254"/>
        <end position="264"/>
    </location>
</feature>
<name>A0A2T2NYD7_CORCC</name>
<protein>
    <submittedName>
        <fullName evidence="3">Uncharacterized protein</fullName>
    </submittedName>
</protein>
<feature type="region of interest" description="Disordered" evidence="2">
    <location>
        <begin position="212"/>
        <end position="268"/>
    </location>
</feature>
<proteinExistence type="predicted"/>
<reference evidence="3 4" key="1">
    <citation type="journal article" date="2018" name="Front. Microbiol.">
        <title>Genome-Wide Analysis of Corynespora cassiicola Leaf Fall Disease Putative Effectors.</title>
        <authorList>
            <person name="Lopez D."/>
            <person name="Ribeiro S."/>
            <person name="Label P."/>
            <person name="Fumanal B."/>
            <person name="Venisse J.S."/>
            <person name="Kohler A."/>
            <person name="de Oliveira R.R."/>
            <person name="Labutti K."/>
            <person name="Lipzen A."/>
            <person name="Lail K."/>
            <person name="Bauer D."/>
            <person name="Ohm R.A."/>
            <person name="Barry K.W."/>
            <person name="Spatafora J."/>
            <person name="Grigoriev I.V."/>
            <person name="Martin F.M."/>
            <person name="Pujade-Renaud V."/>
        </authorList>
    </citation>
    <scope>NUCLEOTIDE SEQUENCE [LARGE SCALE GENOMIC DNA]</scope>
    <source>
        <strain evidence="3 4">Philippines</strain>
    </source>
</reference>
<feature type="compositionally biased region" description="Basic and acidic residues" evidence="2">
    <location>
        <begin position="681"/>
        <end position="690"/>
    </location>
</feature>
<feature type="region of interest" description="Disordered" evidence="2">
    <location>
        <begin position="388"/>
        <end position="417"/>
    </location>
</feature>
<dbReference type="STRING" id="1448308.A0A2T2NYD7"/>
<feature type="compositionally biased region" description="Polar residues" evidence="2">
    <location>
        <begin position="51"/>
        <end position="65"/>
    </location>
</feature>
<feature type="compositionally biased region" description="Low complexity" evidence="2">
    <location>
        <begin position="29"/>
        <end position="50"/>
    </location>
</feature>
<keyword evidence="1" id="KW-0175">Coiled coil</keyword>
<feature type="region of interest" description="Disordered" evidence="2">
    <location>
        <begin position="304"/>
        <end position="349"/>
    </location>
</feature>
<feature type="compositionally biased region" description="Polar residues" evidence="2">
    <location>
        <begin position="363"/>
        <end position="372"/>
    </location>
</feature>
<sequence>MPTDRSNSNNGRPLKPTLATNRTAKTPVAPRLAPSVASAASAGPRATPRSNVTSTPRLHTPSQDDLTPVKPFISSNVTPRSSSRKSRIGVNSANSTPGSTPSTTPVGVRPTPASDLHQKEQRQAFGGLAVNSVSSSQASSRPRSVVGGAGGNNFHSRAPLSNIYGHAASETSAPRVTSPRFFHADDARNQEPAAPPPQPQKKAPVFFYANGQQDESTRTPEVPSPPLSSLGLPPPESKFFHADSLSEARSTPPVLTPPPIPTSPEPWANFNSSINSSLVSNSLRPPSPSKENIHLSYRKGASQIIRPNLHSRPSTLSILSGTHGSDAGDERSRRRSSAASAVRLGHGKSASLSSIDSVASLKKGSSNDQHAVNPSLLHREKRIVSTSSIPESIASAPSPPTESLSGLPSPTNASGGQNALEKMNQLAANARRERKVLDLEISNSSLLAINRSLEKEVRKQKAELRRFRRMSRAGRFSAETPVTTVESFSIADLGTLAEMSDMSEDDVPKEEEEEEDDDDDPEYSSEESFDESAMSASALAERDEAHRLRDEKRLQLDLSKHRELLVDSQKMNQSLKRCFNMTEELIKDAQKALAYQVRVSDVQLGGRVLSSEDSADVEQDVEHRALLSPWTPPHRATGDRISLSGSERGTDRDSGVDLDGLKPFGPDLLPDISPLNSPLGDPRRPHFEEY</sequence>
<evidence type="ECO:0000256" key="2">
    <source>
        <dbReference type="SAM" id="MobiDB-lite"/>
    </source>
</evidence>
<feature type="compositionally biased region" description="Acidic residues" evidence="2">
    <location>
        <begin position="501"/>
        <end position="530"/>
    </location>
</feature>
<feature type="compositionally biased region" description="Low complexity" evidence="2">
    <location>
        <begin position="129"/>
        <end position="146"/>
    </location>
</feature>
<organism evidence="3 4">
    <name type="scientific">Corynespora cassiicola Philippines</name>
    <dbReference type="NCBI Taxonomy" id="1448308"/>
    <lineage>
        <taxon>Eukaryota</taxon>
        <taxon>Fungi</taxon>
        <taxon>Dikarya</taxon>
        <taxon>Ascomycota</taxon>
        <taxon>Pezizomycotina</taxon>
        <taxon>Dothideomycetes</taxon>
        <taxon>Pleosporomycetidae</taxon>
        <taxon>Pleosporales</taxon>
        <taxon>Corynesporascaceae</taxon>
        <taxon>Corynespora</taxon>
    </lineage>
</organism>
<dbReference type="AlphaFoldDB" id="A0A2T2NYD7"/>
<evidence type="ECO:0000256" key="1">
    <source>
        <dbReference type="SAM" id="Coils"/>
    </source>
</evidence>
<feature type="region of interest" description="Disordered" evidence="2">
    <location>
        <begin position="493"/>
        <end position="546"/>
    </location>
</feature>
<dbReference type="OrthoDB" id="2555519at2759"/>
<feature type="compositionally biased region" description="Polar residues" evidence="2">
    <location>
        <begin position="404"/>
        <end position="417"/>
    </location>
</feature>
<feature type="region of interest" description="Disordered" evidence="2">
    <location>
        <begin position="360"/>
        <end position="379"/>
    </location>
</feature>
<feature type="compositionally biased region" description="Low complexity" evidence="2">
    <location>
        <begin position="95"/>
        <end position="108"/>
    </location>
</feature>